<dbReference type="RefSeq" id="WP_184012015.1">
    <property type="nucleotide sequence ID" value="NZ_JACIJS010000007.1"/>
</dbReference>
<keyword evidence="9" id="KW-1185">Reference proteome</keyword>
<dbReference type="Pfam" id="PF07690">
    <property type="entry name" value="MFS_1"/>
    <property type="match status" value="1"/>
</dbReference>
<reference evidence="8 9" key="1">
    <citation type="submission" date="2020-08" db="EMBL/GenBank/DDBJ databases">
        <title>Genomic Encyclopedia of Type Strains, Phase IV (KMG-IV): sequencing the most valuable type-strain genomes for metagenomic binning, comparative biology and taxonomic classification.</title>
        <authorList>
            <person name="Goeker M."/>
        </authorList>
    </citation>
    <scope>NUCLEOTIDE SEQUENCE [LARGE SCALE GENOMIC DNA]</scope>
    <source>
        <strain evidence="8 9">DSM 103377</strain>
    </source>
</reference>
<dbReference type="InterPro" id="IPR036259">
    <property type="entry name" value="MFS_trans_sf"/>
</dbReference>
<dbReference type="SUPFAM" id="SSF103473">
    <property type="entry name" value="MFS general substrate transporter"/>
    <property type="match status" value="1"/>
</dbReference>
<sequence length="396" mass="39857">MTNHVQHTPASPSLQLHRDTATLMAAIGIVGANSLLMGPIAPGIAAALGISIGEVLRAAAAYGLGTALGAVALAPLIDRIGPQPALRAALAVLFVALGASAAAPGLLALIAAQGLAGLAAGAALPATYALAVAIAPAGRESVILGRVLIGWTLSLVGGVAGAALLADIAGWRMVYLVLAALCLGVLLGLSRMPKADHAPVTDGPLLPFHAVRIAQVPRLLMINAMFMLAFYSVYGLMGAHLVDVLGQPLRATGWIALSYGAGFGLAAFGDPLIDRFGARRIMPLAMGLIALILTAISLLAGALIPLLSVTFLWGLANHFGLNVVVARLTNVAGRHRGAVLGLYSGVTYLSASAAALIGAALYAADGFALVARFGAGAVFLGLILSLTLLPSLKNAS</sequence>
<keyword evidence="4 6" id="KW-1133">Transmembrane helix</keyword>
<evidence type="ECO:0000256" key="4">
    <source>
        <dbReference type="ARBA" id="ARBA00022989"/>
    </source>
</evidence>
<feature type="domain" description="Major facilitator superfamily (MFS) profile" evidence="7">
    <location>
        <begin position="19"/>
        <end position="393"/>
    </location>
</feature>
<accession>A0A840WMX3</accession>
<organism evidence="8 9">
    <name type="scientific">Rubricella aquisinus</name>
    <dbReference type="NCBI Taxonomy" id="2028108"/>
    <lineage>
        <taxon>Bacteria</taxon>
        <taxon>Pseudomonadati</taxon>
        <taxon>Pseudomonadota</taxon>
        <taxon>Alphaproteobacteria</taxon>
        <taxon>Rhodobacterales</taxon>
        <taxon>Paracoccaceae</taxon>
        <taxon>Rubricella</taxon>
    </lineage>
</organism>
<evidence type="ECO:0000256" key="5">
    <source>
        <dbReference type="ARBA" id="ARBA00023136"/>
    </source>
</evidence>
<dbReference type="PANTHER" id="PTHR43124:SF3">
    <property type="entry name" value="CHLORAMPHENICOL EFFLUX PUMP RV0191"/>
    <property type="match status" value="1"/>
</dbReference>
<gene>
    <name evidence="8" type="ORF">FHS89_002449</name>
</gene>
<dbReference type="PANTHER" id="PTHR43124">
    <property type="entry name" value="PURINE EFFLUX PUMP PBUE"/>
    <property type="match status" value="1"/>
</dbReference>
<dbReference type="GO" id="GO:0022857">
    <property type="term" value="F:transmembrane transporter activity"/>
    <property type="evidence" value="ECO:0007669"/>
    <property type="project" value="InterPro"/>
</dbReference>
<evidence type="ECO:0000256" key="2">
    <source>
        <dbReference type="ARBA" id="ARBA00022475"/>
    </source>
</evidence>
<keyword evidence="5 6" id="KW-0472">Membrane</keyword>
<feature type="transmembrane region" description="Helical" evidence="6">
    <location>
        <begin position="89"/>
        <end position="110"/>
    </location>
</feature>
<dbReference type="InterPro" id="IPR020846">
    <property type="entry name" value="MFS_dom"/>
</dbReference>
<dbReference type="Gene3D" id="1.20.1250.20">
    <property type="entry name" value="MFS general substrate transporter like domains"/>
    <property type="match status" value="2"/>
</dbReference>
<evidence type="ECO:0000256" key="6">
    <source>
        <dbReference type="SAM" id="Phobius"/>
    </source>
</evidence>
<feature type="transmembrane region" description="Helical" evidence="6">
    <location>
        <begin position="310"/>
        <end position="328"/>
    </location>
</feature>
<dbReference type="InterPro" id="IPR050189">
    <property type="entry name" value="MFS_Efflux_Transporters"/>
</dbReference>
<evidence type="ECO:0000313" key="9">
    <source>
        <dbReference type="Proteomes" id="UP000553766"/>
    </source>
</evidence>
<name>A0A840WMX3_9RHOB</name>
<feature type="transmembrane region" description="Helical" evidence="6">
    <location>
        <begin position="172"/>
        <end position="189"/>
    </location>
</feature>
<dbReference type="GO" id="GO:0005886">
    <property type="term" value="C:plasma membrane"/>
    <property type="evidence" value="ECO:0007669"/>
    <property type="project" value="UniProtKB-SubCell"/>
</dbReference>
<keyword evidence="3 6" id="KW-0812">Transmembrane</keyword>
<feature type="transmembrane region" description="Helical" evidence="6">
    <location>
        <begin position="369"/>
        <end position="389"/>
    </location>
</feature>
<comment type="caution">
    <text evidence="8">The sequence shown here is derived from an EMBL/GenBank/DDBJ whole genome shotgun (WGS) entry which is preliminary data.</text>
</comment>
<dbReference type="AlphaFoldDB" id="A0A840WMX3"/>
<evidence type="ECO:0000259" key="7">
    <source>
        <dbReference type="PROSITE" id="PS50850"/>
    </source>
</evidence>
<dbReference type="EMBL" id="JACIJS010000007">
    <property type="protein sequence ID" value="MBB5516418.1"/>
    <property type="molecule type" value="Genomic_DNA"/>
</dbReference>
<dbReference type="InterPro" id="IPR011701">
    <property type="entry name" value="MFS"/>
</dbReference>
<dbReference type="Proteomes" id="UP000553766">
    <property type="component" value="Unassembled WGS sequence"/>
</dbReference>
<feature type="transmembrane region" description="Helical" evidence="6">
    <location>
        <begin position="147"/>
        <end position="166"/>
    </location>
</feature>
<evidence type="ECO:0000313" key="8">
    <source>
        <dbReference type="EMBL" id="MBB5516418.1"/>
    </source>
</evidence>
<dbReference type="PROSITE" id="PS50850">
    <property type="entry name" value="MFS"/>
    <property type="match status" value="1"/>
</dbReference>
<feature type="transmembrane region" description="Helical" evidence="6">
    <location>
        <begin position="251"/>
        <end position="269"/>
    </location>
</feature>
<feature type="transmembrane region" description="Helical" evidence="6">
    <location>
        <begin position="219"/>
        <end position="239"/>
    </location>
</feature>
<feature type="transmembrane region" description="Helical" evidence="6">
    <location>
        <begin position="281"/>
        <end position="304"/>
    </location>
</feature>
<feature type="transmembrane region" description="Helical" evidence="6">
    <location>
        <begin position="340"/>
        <end position="363"/>
    </location>
</feature>
<protein>
    <submittedName>
        <fullName evidence="8">Putative MFS family arabinose efflux permease</fullName>
    </submittedName>
</protein>
<feature type="transmembrane region" description="Helical" evidence="6">
    <location>
        <begin position="58"/>
        <end position="77"/>
    </location>
</feature>
<comment type="subcellular location">
    <subcellularLocation>
        <location evidence="1">Cell membrane</location>
        <topology evidence="1">Multi-pass membrane protein</topology>
    </subcellularLocation>
</comment>
<feature type="transmembrane region" description="Helical" evidence="6">
    <location>
        <begin position="21"/>
        <end position="52"/>
    </location>
</feature>
<evidence type="ECO:0000256" key="1">
    <source>
        <dbReference type="ARBA" id="ARBA00004651"/>
    </source>
</evidence>
<proteinExistence type="predicted"/>
<keyword evidence="2" id="KW-1003">Cell membrane</keyword>
<feature type="transmembrane region" description="Helical" evidence="6">
    <location>
        <begin position="116"/>
        <end position="135"/>
    </location>
</feature>
<evidence type="ECO:0000256" key="3">
    <source>
        <dbReference type="ARBA" id="ARBA00022692"/>
    </source>
</evidence>